<name>A0AAV2F8J8_9ROSI</name>
<gene>
    <name evidence="1" type="ORF">LTRI10_LOCUS34544</name>
</gene>
<protein>
    <submittedName>
        <fullName evidence="1">Uncharacterized protein</fullName>
    </submittedName>
</protein>
<organism evidence="1 2">
    <name type="scientific">Linum trigynum</name>
    <dbReference type="NCBI Taxonomy" id="586398"/>
    <lineage>
        <taxon>Eukaryota</taxon>
        <taxon>Viridiplantae</taxon>
        <taxon>Streptophyta</taxon>
        <taxon>Embryophyta</taxon>
        <taxon>Tracheophyta</taxon>
        <taxon>Spermatophyta</taxon>
        <taxon>Magnoliopsida</taxon>
        <taxon>eudicotyledons</taxon>
        <taxon>Gunneridae</taxon>
        <taxon>Pentapetalae</taxon>
        <taxon>rosids</taxon>
        <taxon>fabids</taxon>
        <taxon>Malpighiales</taxon>
        <taxon>Linaceae</taxon>
        <taxon>Linum</taxon>
    </lineage>
</organism>
<evidence type="ECO:0000313" key="1">
    <source>
        <dbReference type="EMBL" id="CAL1394015.1"/>
    </source>
</evidence>
<accession>A0AAV2F8J8</accession>
<evidence type="ECO:0000313" key="2">
    <source>
        <dbReference type="Proteomes" id="UP001497516"/>
    </source>
</evidence>
<dbReference type="EMBL" id="OZ034819">
    <property type="protein sequence ID" value="CAL1394015.1"/>
    <property type="molecule type" value="Genomic_DNA"/>
</dbReference>
<keyword evidence="2" id="KW-1185">Reference proteome</keyword>
<proteinExistence type="predicted"/>
<dbReference type="AlphaFoldDB" id="A0AAV2F8J8"/>
<reference evidence="1 2" key="1">
    <citation type="submission" date="2024-04" db="EMBL/GenBank/DDBJ databases">
        <authorList>
            <person name="Fracassetti M."/>
        </authorList>
    </citation>
    <scope>NUCLEOTIDE SEQUENCE [LARGE SCALE GENOMIC DNA]</scope>
</reference>
<sequence length="137" mass="15244">MLAKQVWRMLRQPDSLLARRYKDKYFPSTSLLHARAGYRASWAWQGILAGRDLLIRGLRWQVGTGSSILVSDDNWLPTSTTPPSSPKLLPGCYPASPFVSSLIGQDTGEWCLSLLQVLFDVSTVKLILSIPLPQTSN</sequence>
<dbReference type="Proteomes" id="UP001497516">
    <property type="component" value="Chromosome 6"/>
</dbReference>